<dbReference type="Pfam" id="PF07992">
    <property type="entry name" value="Pyr_redox_2"/>
    <property type="match status" value="1"/>
</dbReference>
<dbReference type="SUPFAM" id="SSF55424">
    <property type="entry name" value="FAD/NAD-linked reductases, dimerisation (C-terminal) domain"/>
    <property type="match status" value="1"/>
</dbReference>
<dbReference type="InterPro" id="IPR036188">
    <property type="entry name" value="FAD/NAD-bd_sf"/>
</dbReference>
<evidence type="ECO:0000256" key="3">
    <source>
        <dbReference type="ARBA" id="ARBA00022630"/>
    </source>
</evidence>
<name>A0ABT5SY92_9PSEU</name>
<dbReference type="SUPFAM" id="SSF51905">
    <property type="entry name" value="FAD/NAD(P)-binding domain"/>
    <property type="match status" value="1"/>
</dbReference>
<feature type="domain" description="FAD/NAD(P)-binding" evidence="6">
    <location>
        <begin position="10"/>
        <end position="322"/>
    </location>
</feature>
<comment type="cofactor">
    <cofactor evidence="1">
        <name>FAD</name>
        <dbReference type="ChEBI" id="CHEBI:57692"/>
    </cofactor>
</comment>
<keyword evidence="4" id="KW-0274">FAD</keyword>
<organism evidence="7 8">
    <name type="scientific">Actinomycetospora lemnae</name>
    <dbReference type="NCBI Taxonomy" id="3019891"/>
    <lineage>
        <taxon>Bacteria</taxon>
        <taxon>Bacillati</taxon>
        <taxon>Actinomycetota</taxon>
        <taxon>Actinomycetes</taxon>
        <taxon>Pseudonocardiales</taxon>
        <taxon>Pseudonocardiaceae</taxon>
        <taxon>Actinomycetospora</taxon>
    </lineage>
</organism>
<comment type="caution">
    <text evidence="7">The sequence shown here is derived from an EMBL/GenBank/DDBJ whole genome shotgun (WGS) entry which is preliminary data.</text>
</comment>
<keyword evidence="8" id="KW-1185">Reference proteome</keyword>
<accession>A0ABT5SY92</accession>
<comment type="similarity">
    <text evidence="2">Belongs to the class-I pyridine nucleotide-disulfide oxidoreductase family.</text>
</comment>
<dbReference type="PANTHER" id="PTHR43014">
    <property type="entry name" value="MERCURIC REDUCTASE"/>
    <property type="match status" value="1"/>
</dbReference>
<feature type="domain" description="Pyridine nucleotide-disulphide oxidoreductase dimerisation" evidence="5">
    <location>
        <begin position="343"/>
        <end position="447"/>
    </location>
</feature>
<dbReference type="RefSeq" id="WP_274202344.1">
    <property type="nucleotide sequence ID" value="NZ_JAQZAO010000009.1"/>
</dbReference>
<proteinExistence type="inferred from homology"/>
<dbReference type="InterPro" id="IPR023753">
    <property type="entry name" value="FAD/NAD-binding_dom"/>
</dbReference>
<dbReference type="Gene3D" id="3.50.50.60">
    <property type="entry name" value="FAD/NAD(P)-binding domain"/>
    <property type="match status" value="2"/>
</dbReference>
<sequence>MTQHETQHTDVVVIGLGPGGETAAGRLLEAGLDVVGIERELVGGECPYWGCVPSKMIVRAAGTVSEAHRVDQLAGTATVRPDVAPVARRIRAEATDGWDDTVAVERFEKLGGRFVRGSARIEGPGRVRVGDQVFTAGRGVVLATGSRPVTPPIPGLDTVASWTNREAVAAEVVPPSLVVLGGGAIGLELAQAFARFGSSVTVIEAAEHVLPAEEPEVGDLLAEVLRAEGVDLRLGRRAVWVSDGADGPVVDLDDGTRAEGTRLLVAVGRRPALDGLGLEHYDIDPPGRGVPVDEQLRAADGLWAIGDVTGVGAFTHLAVYQAEVAAADILGHQGTGADYAALARVTFTDPEVGSVGLSEEAARARGLDVATGVAPVAASSRGFIHGPGNAGLVKLVADRATGALVGATAAGPVGGEVLSMLTLAVHAGIPVDDLRRMHYAYPTFHRGVLDALAGLPAGR</sequence>
<dbReference type="PANTHER" id="PTHR43014:SF2">
    <property type="entry name" value="MERCURIC REDUCTASE"/>
    <property type="match status" value="1"/>
</dbReference>
<evidence type="ECO:0000259" key="6">
    <source>
        <dbReference type="Pfam" id="PF07992"/>
    </source>
</evidence>
<gene>
    <name evidence="7" type="ORF">PGB27_20995</name>
</gene>
<dbReference type="Pfam" id="PF02852">
    <property type="entry name" value="Pyr_redox_dim"/>
    <property type="match status" value="1"/>
</dbReference>
<evidence type="ECO:0000256" key="2">
    <source>
        <dbReference type="ARBA" id="ARBA00007532"/>
    </source>
</evidence>
<dbReference type="InterPro" id="IPR016156">
    <property type="entry name" value="FAD/NAD-linked_Rdtase_dimer_sf"/>
</dbReference>
<evidence type="ECO:0000256" key="4">
    <source>
        <dbReference type="ARBA" id="ARBA00022827"/>
    </source>
</evidence>
<dbReference type="EMBL" id="JAQZAO010000009">
    <property type="protein sequence ID" value="MDD7967825.1"/>
    <property type="molecule type" value="Genomic_DNA"/>
</dbReference>
<dbReference type="PRINTS" id="PR00411">
    <property type="entry name" value="PNDRDTASEI"/>
</dbReference>
<evidence type="ECO:0000313" key="7">
    <source>
        <dbReference type="EMBL" id="MDD7967825.1"/>
    </source>
</evidence>
<evidence type="ECO:0000256" key="1">
    <source>
        <dbReference type="ARBA" id="ARBA00001974"/>
    </source>
</evidence>
<evidence type="ECO:0000313" key="8">
    <source>
        <dbReference type="Proteomes" id="UP001300763"/>
    </source>
</evidence>
<dbReference type="Proteomes" id="UP001300763">
    <property type="component" value="Unassembled WGS sequence"/>
</dbReference>
<dbReference type="InterPro" id="IPR001100">
    <property type="entry name" value="Pyr_nuc-diS_OxRdtase"/>
</dbReference>
<dbReference type="InterPro" id="IPR004099">
    <property type="entry name" value="Pyr_nucl-diS_OxRdtase_dimer"/>
</dbReference>
<dbReference type="PIRSF" id="PIRSF000350">
    <property type="entry name" value="Mercury_reductase_MerA"/>
    <property type="match status" value="1"/>
</dbReference>
<keyword evidence="3" id="KW-0285">Flavoprotein</keyword>
<dbReference type="PRINTS" id="PR00368">
    <property type="entry name" value="FADPNR"/>
</dbReference>
<evidence type="ECO:0000259" key="5">
    <source>
        <dbReference type="Pfam" id="PF02852"/>
    </source>
</evidence>
<dbReference type="Gene3D" id="3.30.390.30">
    <property type="match status" value="1"/>
</dbReference>
<reference evidence="7 8" key="1">
    <citation type="submission" date="2023-02" db="EMBL/GenBank/DDBJ databases">
        <title>Genome sequencing required for Actinomycetospora new species description.</title>
        <authorList>
            <person name="Saimee Y."/>
            <person name="Duangmal K."/>
        </authorList>
    </citation>
    <scope>NUCLEOTIDE SEQUENCE [LARGE SCALE GENOMIC DNA]</scope>
    <source>
        <strain evidence="7 8">DW7H6</strain>
    </source>
</reference>
<protein>
    <submittedName>
        <fullName evidence="7">NAD(P)/FAD-dependent oxidoreductase</fullName>
    </submittedName>
</protein>